<feature type="compositionally biased region" description="Basic residues" evidence="1">
    <location>
        <begin position="69"/>
        <end position="82"/>
    </location>
</feature>
<evidence type="ECO:0000313" key="4">
    <source>
        <dbReference type="Proteomes" id="UP000005384"/>
    </source>
</evidence>
<dbReference type="EMBL" id="ADLN01000012">
    <property type="protein sequence ID" value="EHI60718.1"/>
    <property type="molecule type" value="Genomic_DNA"/>
</dbReference>
<gene>
    <name evidence="3" type="ORF">HMPREF9473_01282</name>
</gene>
<evidence type="ECO:0000313" key="3">
    <source>
        <dbReference type="EMBL" id="EHI60718.1"/>
    </source>
</evidence>
<reference evidence="3 4" key="1">
    <citation type="submission" date="2011-08" db="EMBL/GenBank/DDBJ databases">
        <title>The Genome Sequence of Clostridium hathewayi WAL-18680.</title>
        <authorList>
            <consortium name="The Broad Institute Genome Sequencing Platform"/>
            <person name="Earl A."/>
            <person name="Ward D."/>
            <person name="Feldgarden M."/>
            <person name="Gevers D."/>
            <person name="Finegold S.M."/>
            <person name="Summanen P.H."/>
            <person name="Molitoris D.R."/>
            <person name="Song M."/>
            <person name="Daigneault M."/>
            <person name="Allen-Vercoe E."/>
            <person name="Young S.K."/>
            <person name="Zeng Q."/>
            <person name="Gargeya S."/>
            <person name="Fitzgerald M."/>
            <person name="Haas B."/>
            <person name="Abouelleil A."/>
            <person name="Alvarado L."/>
            <person name="Arachchi H.M."/>
            <person name="Berlin A."/>
            <person name="Brown A."/>
            <person name="Chapman S.B."/>
            <person name="Chen Z."/>
            <person name="Dunbar C."/>
            <person name="Freedman E."/>
            <person name="Gearin G."/>
            <person name="Gellesch M."/>
            <person name="Goldberg J."/>
            <person name="Griggs A."/>
            <person name="Gujja S."/>
            <person name="Heiman D."/>
            <person name="Howarth C."/>
            <person name="Larson L."/>
            <person name="Lui A."/>
            <person name="MacDonald P.J.P."/>
            <person name="Montmayeur A."/>
            <person name="Murphy C."/>
            <person name="Neiman D."/>
            <person name="Pearson M."/>
            <person name="Priest M."/>
            <person name="Roberts A."/>
            <person name="Saif S."/>
            <person name="Shea T."/>
            <person name="Shenoy N."/>
            <person name="Sisk P."/>
            <person name="Stolte C."/>
            <person name="Sykes S."/>
            <person name="Wortman J."/>
            <person name="Nusbaum C."/>
            <person name="Birren B."/>
        </authorList>
    </citation>
    <scope>NUCLEOTIDE SEQUENCE [LARGE SCALE GENOMIC DNA]</scope>
    <source>
        <strain evidence="3 4">WAL-18680</strain>
    </source>
</reference>
<dbReference type="PATRIC" id="fig|742737.3.peg.1291"/>
<feature type="transmembrane region" description="Helical" evidence="2">
    <location>
        <begin position="91"/>
        <end position="114"/>
    </location>
</feature>
<keyword evidence="2" id="KW-0472">Membrane</keyword>
<keyword evidence="2" id="KW-0812">Transmembrane</keyword>
<protein>
    <submittedName>
        <fullName evidence="3">Uncharacterized protein</fullName>
    </submittedName>
</protein>
<name>G5ICU7_9FIRM</name>
<accession>G5ICU7</accession>
<dbReference type="AlphaFoldDB" id="G5ICU7"/>
<sequence>MRKEDWNTSEQDQKAESERKAEPERKEGLGRKTEPERKEGTGRKTEPKRKEGTGRKAGPEPDRSEQSRRRQRGRRRRRVNRFKRQLPIRPAVMAWAAGGVAAAAVLVIVLTTWVPNAGILPDPVQAQVDILPDSHARNGTLHAAEERTVEEGDFWVVINQIPKVELGKKTCNLEYENPEANHYSARVNLYLTETGEHLGGTRRVDPGSYVKDITLKKKLETGDYPVTAQIELFQEKTPAGSMSLDIILRVLEEGDRIG</sequence>
<feature type="region of interest" description="Disordered" evidence="1">
    <location>
        <begin position="1"/>
        <end position="82"/>
    </location>
</feature>
<organism evidence="3 4">
    <name type="scientific">Hungatella hathewayi WAL-18680</name>
    <dbReference type="NCBI Taxonomy" id="742737"/>
    <lineage>
        <taxon>Bacteria</taxon>
        <taxon>Bacillati</taxon>
        <taxon>Bacillota</taxon>
        <taxon>Clostridia</taxon>
        <taxon>Lachnospirales</taxon>
        <taxon>Lachnospiraceae</taxon>
        <taxon>Hungatella</taxon>
    </lineage>
</organism>
<proteinExistence type="predicted"/>
<keyword evidence="4" id="KW-1185">Reference proteome</keyword>
<keyword evidence="2" id="KW-1133">Transmembrane helix</keyword>
<evidence type="ECO:0000256" key="1">
    <source>
        <dbReference type="SAM" id="MobiDB-lite"/>
    </source>
</evidence>
<evidence type="ECO:0000256" key="2">
    <source>
        <dbReference type="SAM" id="Phobius"/>
    </source>
</evidence>
<dbReference type="Proteomes" id="UP000005384">
    <property type="component" value="Unassembled WGS sequence"/>
</dbReference>
<feature type="compositionally biased region" description="Basic and acidic residues" evidence="1">
    <location>
        <begin position="1"/>
        <end position="68"/>
    </location>
</feature>
<dbReference type="HOGENOM" id="CLU_094165_0_0_9"/>
<dbReference type="RefSeq" id="WP_006779267.1">
    <property type="nucleotide sequence ID" value="NZ_CP040506.1"/>
</dbReference>
<comment type="caution">
    <text evidence="3">The sequence shown here is derived from an EMBL/GenBank/DDBJ whole genome shotgun (WGS) entry which is preliminary data.</text>
</comment>